<protein>
    <submittedName>
        <fullName evidence="1">Uncharacterized protein</fullName>
    </submittedName>
</protein>
<evidence type="ECO:0000313" key="1">
    <source>
        <dbReference type="EMBL" id="QCF47455.1"/>
    </source>
</evidence>
<reference evidence="1" key="1">
    <citation type="journal article" date="2019" name="Viruses">
        <title>Distribution and Phylogeny of Erythrocytic Necrosis Virus (ENV) in Salmon Suggests Marine Origin.</title>
        <authorList>
            <person name="Pagowski V.A."/>
            <person name="Mordecai G.J."/>
            <person name="Miller K.M."/>
            <person name="Schulze A.D."/>
            <person name="Kaukinen K.H."/>
            <person name="Ming T.J."/>
            <person name="Li S."/>
            <person name="Teffer A.K."/>
            <person name="Tabata A."/>
            <person name="Suttle C.A."/>
        </authorList>
    </citation>
    <scope>NUCLEOTIDE SEQUENCE</scope>
    <source>
        <strain evidence="1">SEQ_77_2</strain>
    </source>
</reference>
<reference evidence="1" key="2">
    <citation type="submission" date="2019-03" db="EMBL/GenBank/DDBJ databases">
        <authorList>
            <person name="Pagowski V."/>
            <person name="Mordecai G."/>
            <person name="Miller K."/>
            <person name="Schulze A."/>
            <person name="Kaukinen K."/>
            <person name="Ming T."/>
            <person name="Teffer A."/>
            <person name="Tabata A."/>
            <person name="Suttle C."/>
        </authorList>
    </citation>
    <scope>NUCLEOTIDE SEQUENCE</scope>
    <source>
        <strain evidence="1">SEQ_77_2</strain>
    </source>
</reference>
<accession>A0A4D6QJ97</accession>
<dbReference type="EMBL" id="MK638689">
    <property type="protein sequence ID" value="QCF47455.1"/>
    <property type="molecule type" value="mRNA"/>
</dbReference>
<proteinExistence type="evidence at transcript level"/>
<name>A0A4D6QJ97_9VIRU</name>
<sequence>MYDKFSNLVKAFMNIDLFDDATKIEILHTMFYEPLMRDDSIPVIIGLACRFRAEKKTNLLEILCDKVGLKLVETSIYNQETAHVFQKNYKNIAINLLQDYKPLTKKKHKIPKHLVDRFQNIMYQDISIRKILNIVYQILKHNNALDLLISELEENVDTCATGFITRVLNCIFPFTSYKIDSFEYEREKLFNKFNTFILSKEDSLDFIKILTEHINTDPAYDTIEPNVLLTVLEQYTGKPWGVVNNVFFPSLTF</sequence>
<organism evidence="1">
    <name type="scientific">Erythrocytic necrosis virus</name>
    <dbReference type="NCBI Taxonomy" id="1543320"/>
    <lineage>
        <taxon>Viruses</taxon>
        <taxon>Varidnaviria</taxon>
        <taxon>Bamfordvirae</taxon>
        <taxon>Nucleocytoviricota</taxon>
        <taxon>Megaviricetes</taxon>
        <taxon>Pimascovirales</taxon>
        <taxon>Pimascovirales incertae sedis</taxon>
        <taxon>Iridoviridae</taxon>
    </lineage>
</organism>